<name>A0A8T0TI42_PANVG</name>
<evidence type="ECO:0000256" key="2">
    <source>
        <dbReference type="SAM" id="SignalP"/>
    </source>
</evidence>
<dbReference type="AlphaFoldDB" id="A0A8T0TI42"/>
<keyword evidence="4" id="KW-1185">Reference proteome</keyword>
<feature type="chain" id="PRO_5035935708" evidence="2">
    <location>
        <begin position="30"/>
        <end position="170"/>
    </location>
</feature>
<feature type="region of interest" description="Disordered" evidence="1">
    <location>
        <begin position="107"/>
        <end position="170"/>
    </location>
</feature>
<protein>
    <submittedName>
        <fullName evidence="3">Uncharacterized protein</fullName>
    </submittedName>
</protein>
<feature type="compositionally biased region" description="Polar residues" evidence="1">
    <location>
        <begin position="113"/>
        <end position="128"/>
    </location>
</feature>
<sequence>MGLSSGLHDVSGAAPLPLLLLASLASALAGLFSVVSSPGANAGAGANPNTTTSSSARIAGLDALVALADFLAASYVSTADGATAAAAGDEPTTAECACRLSQRASACARSPAGTPSTQPAWTAGSTRAGSPARSAAPGQPREMTMLGGSAPARTPSRGSPVSDHKMKIKE</sequence>
<accession>A0A8T0TI42</accession>
<evidence type="ECO:0000313" key="3">
    <source>
        <dbReference type="EMBL" id="KAG2611542.1"/>
    </source>
</evidence>
<organism evidence="3 4">
    <name type="scientific">Panicum virgatum</name>
    <name type="common">Blackwell switchgrass</name>
    <dbReference type="NCBI Taxonomy" id="38727"/>
    <lineage>
        <taxon>Eukaryota</taxon>
        <taxon>Viridiplantae</taxon>
        <taxon>Streptophyta</taxon>
        <taxon>Embryophyta</taxon>
        <taxon>Tracheophyta</taxon>
        <taxon>Spermatophyta</taxon>
        <taxon>Magnoliopsida</taxon>
        <taxon>Liliopsida</taxon>
        <taxon>Poales</taxon>
        <taxon>Poaceae</taxon>
        <taxon>PACMAD clade</taxon>
        <taxon>Panicoideae</taxon>
        <taxon>Panicodae</taxon>
        <taxon>Paniceae</taxon>
        <taxon>Panicinae</taxon>
        <taxon>Panicum</taxon>
        <taxon>Panicum sect. Hiantes</taxon>
    </lineage>
</organism>
<keyword evidence="2" id="KW-0732">Signal</keyword>
<proteinExistence type="predicted"/>
<dbReference type="Proteomes" id="UP000823388">
    <property type="component" value="Chromosome 4K"/>
</dbReference>
<feature type="signal peptide" evidence="2">
    <location>
        <begin position="1"/>
        <end position="29"/>
    </location>
</feature>
<evidence type="ECO:0000256" key="1">
    <source>
        <dbReference type="SAM" id="MobiDB-lite"/>
    </source>
</evidence>
<gene>
    <name evidence="3" type="ORF">PVAP13_4KG106200</name>
</gene>
<dbReference type="EMBL" id="CM029043">
    <property type="protein sequence ID" value="KAG2611542.1"/>
    <property type="molecule type" value="Genomic_DNA"/>
</dbReference>
<evidence type="ECO:0000313" key="4">
    <source>
        <dbReference type="Proteomes" id="UP000823388"/>
    </source>
</evidence>
<comment type="caution">
    <text evidence="3">The sequence shown here is derived from an EMBL/GenBank/DDBJ whole genome shotgun (WGS) entry which is preliminary data.</text>
</comment>
<reference evidence="3" key="1">
    <citation type="submission" date="2020-05" db="EMBL/GenBank/DDBJ databases">
        <title>WGS assembly of Panicum virgatum.</title>
        <authorList>
            <person name="Lovell J.T."/>
            <person name="Jenkins J."/>
            <person name="Shu S."/>
            <person name="Juenger T.E."/>
            <person name="Schmutz J."/>
        </authorList>
    </citation>
    <scope>NUCLEOTIDE SEQUENCE</scope>
    <source>
        <strain evidence="3">AP13</strain>
    </source>
</reference>